<dbReference type="GO" id="GO:0008270">
    <property type="term" value="F:zinc ion binding"/>
    <property type="evidence" value="ECO:0007669"/>
    <property type="project" value="UniProtKB-UniRule"/>
</dbReference>
<evidence type="ECO:0000259" key="22">
    <source>
        <dbReference type="Pfam" id="PF11838"/>
    </source>
</evidence>
<evidence type="ECO:0000256" key="7">
    <source>
        <dbReference type="ARBA" id="ARBA00022670"/>
    </source>
</evidence>
<evidence type="ECO:0000313" key="24">
    <source>
        <dbReference type="EMBL" id="KAL0271368.1"/>
    </source>
</evidence>
<evidence type="ECO:0000256" key="17">
    <source>
        <dbReference type="PIRSR" id="PIRSR634016-1"/>
    </source>
</evidence>
<dbReference type="GO" id="GO:0005886">
    <property type="term" value="C:plasma membrane"/>
    <property type="evidence" value="ECO:0007669"/>
    <property type="project" value="UniProtKB-SubCell"/>
</dbReference>
<accession>A0AAW2HPT9</accession>
<dbReference type="GO" id="GO:0005615">
    <property type="term" value="C:extracellular space"/>
    <property type="evidence" value="ECO:0007669"/>
    <property type="project" value="TreeGrafter"/>
</dbReference>
<dbReference type="GO" id="GO:0042277">
    <property type="term" value="F:peptide binding"/>
    <property type="evidence" value="ECO:0007669"/>
    <property type="project" value="TreeGrafter"/>
</dbReference>
<name>A0AAW2HPT9_9NEOP</name>
<dbReference type="EC" id="3.4.11.-" evidence="20"/>
<keyword evidence="10 20" id="KW-0378">Hydrolase</keyword>
<feature type="domain" description="Peptidase M1 membrane alanine aminopeptidase" evidence="21">
    <location>
        <begin position="151"/>
        <end position="375"/>
    </location>
</feature>
<dbReference type="InterPro" id="IPR050344">
    <property type="entry name" value="Peptidase_M1_aminopeptidases"/>
</dbReference>
<sequence>MAGKKYRIQLRFRGVLSDSLTGFHRVAYRKRNAKKASWLASTVFEPNEARSAFPCFDEPSFKATFDIALAHDKKYTALSNMPVKTVTPVDGRSDYQWTIFERTPRMSTYLVAFLISDLHHFTPKLTPKEGVSNTTYRFWARQDVLHRTRYAAKIVPDMKNYLEELLGVPDVMPKYDFVALPSFISNALENWGLVSFAEKNILYTPGFSSVFSKFETTQILGHELSHIWFGNLVTPKYWDQIWLNEGFSNYFETLAADHVQPNWDVKTISLVFSYLKVFSLDAMHTSHPLVPQIKNLNDMNEIFDSISYQKGFFIVRMLNHTLGEETFMKGIRHYLSAHKLSNVDEDDLWDALTLYAHKDGVLPEGYHLKHIMESWTRRTGYPILDVFRDYDNQTAAVTQRRFLRPKFDLELRTNAFTDDDSEDTKWWIPLTYTSGKDLDFQNTKPKVWVKPTEEETVLTDMPEENQFVLMNVEASGLYRVNYDERNWELLIDFLLSENYSKISVINRVQIMDDLLDFARAGELSYTTAFEAAHYLKKEKNYLPWKAALSNFDYISRMFRSTDSNKLFKKFVRSLLSERFEELGIDPKKNESIMDAMNRKQIVKWACTTGHRQCTRRSQALFKKWTEEKKPDEINPIPSSIRGVVYCSAIANGGAKDWQFLWNRYLNNIEVSDKKAIINGLGCSRNTRTLRKYLDWSLNESSGIRKQDTVHVFKSVAGNDVGFNIAKEFLKTRMGDVKKYLGNNPFYISQMVESLASKMNQESHLQELEAMEEEHFSNLRSAPRSFKQAKERVTFNIDWLEQNYDPITDWLKKQKF</sequence>
<dbReference type="Pfam" id="PF01433">
    <property type="entry name" value="Peptidase_M1"/>
    <property type="match status" value="1"/>
</dbReference>
<keyword evidence="4 20" id="KW-0031">Aminopeptidase</keyword>
<evidence type="ECO:0000256" key="13">
    <source>
        <dbReference type="ARBA" id="ARBA00023136"/>
    </source>
</evidence>
<dbReference type="Gene3D" id="1.10.390.10">
    <property type="entry name" value="Neutral Protease Domain 2"/>
    <property type="match status" value="1"/>
</dbReference>
<evidence type="ECO:0000256" key="5">
    <source>
        <dbReference type="ARBA" id="ARBA00022475"/>
    </source>
</evidence>
<evidence type="ECO:0000256" key="9">
    <source>
        <dbReference type="ARBA" id="ARBA00022729"/>
    </source>
</evidence>
<evidence type="ECO:0000256" key="4">
    <source>
        <dbReference type="ARBA" id="ARBA00022438"/>
    </source>
</evidence>
<evidence type="ECO:0000256" key="2">
    <source>
        <dbReference type="ARBA" id="ARBA00004609"/>
    </source>
</evidence>
<evidence type="ECO:0000256" key="15">
    <source>
        <dbReference type="ARBA" id="ARBA00023180"/>
    </source>
</evidence>
<feature type="site" description="Transition state stabilizer" evidence="19">
    <location>
        <position position="308"/>
    </location>
</feature>
<dbReference type="InterPro" id="IPR042097">
    <property type="entry name" value="Aminopeptidase_N-like_N_sf"/>
</dbReference>
<dbReference type="CDD" id="cd09601">
    <property type="entry name" value="M1_APN-Q_like"/>
    <property type="match status" value="1"/>
</dbReference>
<dbReference type="PRINTS" id="PR00756">
    <property type="entry name" value="ALADIPTASE"/>
</dbReference>
<feature type="domain" description="Aminopeptidase N-like N-terminal" evidence="23">
    <location>
        <begin position="3"/>
        <end position="110"/>
    </location>
</feature>
<comment type="similarity">
    <text evidence="3 20">Belongs to the peptidase M1 family.</text>
</comment>
<comment type="catalytic activity">
    <reaction evidence="1">
        <text>Release of an N-terminal amino acid, Xaa-|-Yaa- from a peptide, amide or arylamide. Xaa is preferably Ala, but may be most amino acids including Pro (slow action). When a terminal hydrophobic residue is followed by a prolyl residue, the two may be released as an intact Xaa-Pro dipeptide.</text>
        <dbReference type="EC" id="3.4.11.2"/>
    </reaction>
</comment>
<keyword evidence="7 20" id="KW-0645">Protease</keyword>
<dbReference type="Pfam" id="PF11838">
    <property type="entry name" value="ERAP1_C"/>
    <property type="match status" value="1"/>
</dbReference>
<feature type="active site" description="Proton acceptor" evidence="17">
    <location>
        <position position="223"/>
    </location>
</feature>
<comment type="caution">
    <text evidence="24">The sequence shown here is derived from an EMBL/GenBank/DDBJ whole genome shotgun (WGS) entry which is preliminary data.</text>
</comment>
<evidence type="ECO:0000256" key="16">
    <source>
        <dbReference type="ARBA" id="ARBA00023288"/>
    </source>
</evidence>
<feature type="domain" description="ERAP1-like C-terminal" evidence="22">
    <location>
        <begin position="467"/>
        <end position="792"/>
    </location>
</feature>
<comment type="subcellular location">
    <subcellularLocation>
        <location evidence="2">Cell membrane</location>
        <topology evidence="2">Lipid-anchor</topology>
        <topology evidence="2">GPI-anchor</topology>
    </subcellularLocation>
</comment>
<evidence type="ECO:0000259" key="23">
    <source>
        <dbReference type="Pfam" id="PF17900"/>
    </source>
</evidence>
<keyword evidence="14" id="KW-1015">Disulfide bond</keyword>
<dbReference type="InterPro" id="IPR045357">
    <property type="entry name" value="Aminopeptidase_N-like_N"/>
</dbReference>
<organism evidence="24">
    <name type="scientific">Menopon gallinae</name>
    <name type="common">poultry shaft louse</name>
    <dbReference type="NCBI Taxonomy" id="328185"/>
    <lineage>
        <taxon>Eukaryota</taxon>
        <taxon>Metazoa</taxon>
        <taxon>Ecdysozoa</taxon>
        <taxon>Arthropoda</taxon>
        <taxon>Hexapoda</taxon>
        <taxon>Insecta</taxon>
        <taxon>Pterygota</taxon>
        <taxon>Neoptera</taxon>
        <taxon>Paraneoptera</taxon>
        <taxon>Psocodea</taxon>
        <taxon>Troctomorpha</taxon>
        <taxon>Phthiraptera</taxon>
        <taxon>Amblycera</taxon>
        <taxon>Menoponidae</taxon>
        <taxon>Menopon</taxon>
    </lineage>
</organism>
<feature type="binding site" evidence="18">
    <location>
        <position position="222"/>
    </location>
    <ligand>
        <name>Zn(2+)</name>
        <dbReference type="ChEBI" id="CHEBI:29105"/>
        <note>catalytic</note>
    </ligand>
</feature>
<comment type="cofactor">
    <cofactor evidence="18 20">
        <name>Zn(2+)</name>
        <dbReference type="ChEBI" id="CHEBI:29105"/>
    </cofactor>
    <text evidence="18 20">Binds 1 zinc ion per subunit.</text>
</comment>
<feature type="binding site" evidence="18">
    <location>
        <position position="226"/>
    </location>
    <ligand>
        <name>Zn(2+)</name>
        <dbReference type="ChEBI" id="CHEBI:29105"/>
        <note>catalytic</note>
    </ligand>
</feature>
<evidence type="ECO:0000256" key="18">
    <source>
        <dbReference type="PIRSR" id="PIRSR634016-3"/>
    </source>
</evidence>
<evidence type="ECO:0000256" key="10">
    <source>
        <dbReference type="ARBA" id="ARBA00022801"/>
    </source>
</evidence>
<dbReference type="EMBL" id="JARGDH010000004">
    <property type="protein sequence ID" value="KAL0271368.1"/>
    <property type="molecule type" value="Genomic_DNA"/>
</dbReference>
<evidence type="ECO:0000256" key="11">
    <source>
        <dbReference type="ARBA" id="ARBA00022833"/>
    </source>
</evidence>
<dbReference type="FunFam" id="1.25.50.20:FF:000001">
    <property type="entry name" value="Aminopeptidase"/>
    <property type="match status" value="1"/>
</dbReference>
<dbReference type="Gene3D" id="2.60.40.1910">
    <property type="match status" value="1"/>
</dbReference>
<evidence type="ECO:0000256" key="14">
    <source>
        <dbReference type="ARBA" id="ARBA00023157"/>
    </source>
</evidence>
<dbReference type="SUPFAM" id="SSF63737">
    <property type="entry name" value="Leukotriene A4 hydrolase N-terminal domain"/>
    <property type="match status" value="1"/>
</dbReference>
<keyword evidence="5" id="KW-1003">Cell membrane</keyword>
<reference evidence="24" key="1">
    <citation type="journal article" date="2024" name="Gigascience">
        <title>Chromosome-level genome of the poultry shaft louse Menopon gallinae provides insight into the host-switching and adaptive evolution of parasitic lice.</title>
        <authorList>
            <person name="Xu Y."/>
            <person name="Ma L."/>
            <person name="Liu S."/>
            <person name="Liang Y."/>
            <person name="Liu Q."/>
            <person name="He Z."/>
            <person name="Tian L."/>
            <person name="Duan Y."/>
            <person name="Cai W."/>
            <person name="Li H."/>
            <person name="Song F."/>
        </authorList>
    </citation>
    <scope>NUCLEOTIDE SEQUENCE</scope>
    <source>
        <strain evidence="24">Cailab_2023a</strain>
    </source>
</reference>
<protein>
    <recommendedName>
        <fullName evidence="20">Aminopeptidase</fullName>
        <ecNumber evidence="20">3.4.11.-</ecNumber>
    </recommendedName>
</protein>
<gene>
    <name evidence="24" type="ORF">PYX00_008477</name>
</gene>
<dbReference type="InterPro" id="IPR001930">
    <property type="entry name" value="Peptidase_M1"/>
</dbReference>
<keyword evidence="15" id="KW-0325">Glycoprotein</keyword>
<evidence type="ECO:0000256" key="19">
    <source>
        <dbReference type="PIRSR" id="PIRSR634016-4"/>
    </source>
</evidence>
<dbReference type="Gene3D" id="2.60.40.1730">
    <property type="entry name" value="tricorn interacting facor f3 domain"/>
    <property type="match status" value="1"/>
</dbReference>
<dbReference type="PANTHER" id="PTHR11533">
    <property type="entry name" value="PROTEASE M1 ZINC METALLOPROTEASE"/>
    <property type="match status" value="1"/>
</dbReference>
<dbReference type="GO" id="GO:0016285">
    <property type="term" value="F:alanyl aminopeptidase activity"/>
    <property type="evidence" value="ECO:0007669"/>
    <property type="project" value="UniProtKB-EC"/>
</dbReference>
<evidence type="ECO:0000259" key="21">
    <source>
        <dbReference type="Pfam" id="PF01433"/>
    </source>
</evidence>
<evidence type="ECO:0000256" key="8">
    <source>
        <dbReference type="ARBA" id="ARBA00022723"/>
    </source>
</evidence>
<feature type="binding site" evidence="18">
    <location>
        <position position="245"/>
    </location>
    <ligand>
        <name>Zn(2+)</name>
        <dbReference type="ChEBI" id="CHEBI:29105"/>
        <note>catalytic</note>
    </ligand>
</feature>
<dbReference type="GO" id="GO:0098552">
    <property type="term" value="C:side of membrane"/>
    <property type="evidence" value="ECO:0007669"/>
    <property type="project" value="UniProtKB-KW"/>
</dbReference>
<dbReference type="GO" id="GO:0043171">
    <property type="term" value="P:peptide catabolic process"/>
    <property type="evidence" value="ECO:0007669"/>
    <property type="project" value="TreeGrafter"/>
</dbReference>
<dbReference type="InterPro" id="IPR027268">
    <property type="entry name" value="Peptidase_M4/M1_CTD_sf"/>
</dbReference>
<dbReference type="GO" id="GO:0070006">
    <property type="term" value="F:metalloaminopeptidase activity"/>
    <property type="evidence" value="ECO:0007669"/>
    <property type="project" value="TreeGrafter"/>
</dbReference>
<dbReference type="SUPFAM" id="SSF55486">
    <property type="entry name" value="Metalloproteases ('zincins'), catalytic domain"/>
    <property type="match status" value="1"/>
</dbReference>
<evidence type="ECO:0000256" key="6">
    <source>
        <dbReference type="ARBA" id="ARBA00022622"/>
    </source>
</evidence>
<dbReference type="InterPro" id="IPR014782">
    <property type="entry name" value="Peptidase_M1_dom"/>
</dbReference>
<dbReference type="Gene3D" id="1.25.50.20">
    <property type="match status" value="1"/>
</dbReference>
<keyword evidence="8 18" id="KW-0479">Metal-binding</keyword>
<dbReference type="FunFam" id="1.10.390.10:FF:000013">
    <property type="entry name" value="Aminopeptidase N"/>
    <property type="match status" value="1"/>
</dbReference>
<dbReference type="GO" id="GO:0005737">
    <property type="term" value="C:cytoplasm"/>
    <property type="evidence" value="ECO:0007669"/>
    <property type="project" value="TreeGrafter"/>
</dbReference>
<dbReference type="PANTHER" id="PTHR11533:SF294">
    <property type="entry name" value="THYROTROPIN-RELEASING HORMONE-DEGRADING ECTOENZYME"/>
    <property type="match status" value="1"/>
</dbReference>
<evidence type="ECO:0000256" key="20">
    <source>
        <dbReference type="RuleBase" id="RU364040"/>
    </source>
</evidence>
<keyword evidence="11 18" id="KW-0862">Zinc</keyword>
<keyword evidence="13" id="KW-0472">Membrane</keyword>
<dbReference type="Pfam" id="PF17900">
    <property type="entry name" value="Peptidase_M1_N"/>
    <property type="match status" value="1"/>
</dbReference>
<dbReference type="InterPro" id="IPR024571">
    <property type="entry name" value="ERAP1-like_C_dom"/>
</dbReference>
<dbReference type="GO" id="GO:0006508">
    <property type="term" value="P:proteolysis"/>
    <property type="evidence" value="ECO:0007669"/>
    <property type="project" value="UniProtKB-KW"/>
</dbReference>
<dbReference type="AlphaFoldDB" id="A0AAW2HPT9"/>
<evidence type="ECO:0000256" key="1">
    <source>
        <dbReference type="ARBA" id="ARBA00000098"/>
    </source>
</evidence>
<dbReference type="FunFam" id="2.60.40.1910:FF:000008">
    <property type="entry name" value="Aminopeptidase"/>
    <property type="match status" value="1"/>
</dbReference>
<keyword evidence="6" id="KW-0336">GPI-anchor</keyword>
<dbReference type="InterPro" id="IPR034016">
    <property type="entry name" value="M1_APN-typ"/>
</dbReference>
<evidence type="ECO:0000256" key="12">
    <source>
        <dbReference type="ARBA" id="ARBA00023049"/>
    </source>
</evidence>
<keyword evidence="12 20" id="KW-0482">Metalloprotease</keyword>
<keyword evidence="9" id="KW-0732">Signal</keyword>
<keyword evidence="16" id="KW-0449">Lipoprotein</keyword>
<proteinExistence type="inferred from homology"/>
<evidence type="ECO:0000256" key="3">
    <source>
        <dbReference type="ARBA" id="ARBA00010136"/>
    </source>
</evidence>